<proteinExistence type="predicted"/>
<protein>
    <submittedName>
        <fullName evidence="1">Uncharacterized protein</fullName>
    </submittedName>
</protein>
<evidence type="ECO:0000313" key="1">
    <source>
        <dbReference type="EMBL" id="DAD89211.1"/>
    </source>
</evidence>
<accession>A0A8S5N4W7</accession>
<reference evidence="1" key="1">
    <citation type="journal article" date="2021" name="Proc. Natl. Acad. Sci. U.S.A.">
        <title>A Catalog of Tens of Thousands of Viruses from Human Metagenomes Reveals Hidden Associations with Chronic Diseases.</title>
        <authorList>
            <person name="Tisza M.J."/>
            <person name="Buck C.B."/>
        </authorList>
    </citation>
    <scope>NUCLEOTIDE SEQUENCE</scope>
    <source>
        <strain evidence="1">Ct5Px37</strain>
    </source>
</reference>
<dbReference type="EMBL" id="BK015055">
    <property type="protein sequence ID" value="DAD89211.1"/>
    <property type="molecule type" value="Genomic_DNA"/>
</dbReference>
<sequence>MSGILAEFVEKIISLKDPTIIEVAGQQYANQEFARIKPHVDRPSVYEVTGLDSIVQLLRKEIERVGGFAFVRVASHDRVYVSTSYRADMSRDTLYTATADVPGFRQGWRDQEQAVIELRSLFIPGEGTRYLLDLLSRMSKDSGVTTRDNGVTQTVEAKTGVSLRQNVEINPKVKLQPFRTFLEVEQPESEYLLRVDENGRIGLFEADGGVWKLEAKRNVKEYLAVELDDLVKSGQVVVMM</sequence>
<name>A0A8S5N4W7_9CAUD</name>
<organism evidence="1">
    <name type="scientific">Siphoviridae sp. ct5Px37</name>
    <dbReference type="NCBI Taxonomy" id="2826293"/>
    <lineage>
        <taxon>Viruses</taxon>
        <taxon>Duplodnaviria</taxon>
        <taxon>Heunggongvirae</taxon>
        <taxon>Uroviricota</taxon>
        <taxon>Caudoviricetes</taxon>
    </lineage>
</organism>